<dbReference type="Pfam" id="PF01979">
    <property type="entry name" value="Amidohydro_1"/>
    <property type="match status" value="1"/>
</dbReference>
<feature type="domain" description="Adenine deaminase C-terminal" evidence="8">
    <location>
        <begin position="409"/>
        <end position="577"/>
    </location>
</feature>
<name>A0ABW5PRK0_9BACI</name>
<dbReference type="GO" id="GO:0000034">
    <property type="term" value="F:adenine deaminase activity"/>
    <property type="evidence" value="ECO:0007669"/>
    <property type="project" value="UniProtKB-EC"/>
</dbReference>
<protein>
    <recommendedName>
        <fullName evidence="2 6">Adenine deaminase</fullName>
        <shortName evidence="6">Adenase</shortName>
        <shortName evidence="6">Adenine aminase</shortName>
        <ecNumber evidence="2 6">3.5.4.2</ecNumber>
    </recommendedName>
</protein>
<dbReference type="SUPFAM" id="SSF51338">
    <property type="entry name" value="Composite domain of metallo-dependent hydrolases"/>
    <property type="match status" value="1"/>
</dbReference>
<dbReference type="PANTHER" id="PTHR11113">
    <property type="entry name" value="N-ACETYLGLUCOSAMINE-6-PHOSPHATE DEACETYLASE"/>
    <property type="match status" value="1"/>
</dbReference>
<dbReference type="PANTHER" id="PTHR11113:SF2">
    <property type="entry name" value="ADENINE DEAMINASE"/>
    <property type="match status" value="1"/>
</dbReference>
<evidence type="ECO:0000256" key="6">
    <source>
        <dbReference type="HAMAP-Rule" id="MF_01518"/>
    </source>
</evidence>
<proteinExistence type="inferred from homology"/>
<keyword evidence="3 6" id="KW-0378">Hydrolase</keyword>
<evidence type="ECO:0000313" key="9">
    <source>
        <dbReference type="EMBL" id="MFD2617514.1"/>
    </source>
</evidence>
<dbReference type="EMBL" id="JBHUMR010000012">
    <property type="protein sequence ID" value="MFD2617514.1"/>
    <property type="molecule type" value="Genomic_DNA"/>
</dbReference>
<accession>A0ABW5PRK0</accession>
<feature type="domain" description="Amidohydrolase-related" evidence="7">
    <location>
        <begin position="69"/>
        <end position="351"/>
    </location>
</feature>
<keyword evidence="4 6" id="KW-0464">Manganese</keyword>
<dbReference type="EC" id="3.5.4.2" evidence="2 6"/>
<evidence type="ECO:0000256" key="1">
    <source>
        <dbReference type="ARBA" id="ARBA00006773"/>
    </source>
</evidence>
<reference evidence="10" key="1">
    <citation type="journal article" date="2019" name="Int. J. Syst. Evol. Microbiol.">
        <title>The Global Catalogue of Microorganisms (GCM) 10K type strain sequencing project: providing services to taxonomists for standard genome sequencing and annotation.</title>
        <authorList>
            <consortium name="The Broad Institute Genomics Platform"/>
            <consortium name="The Broad Institute Genome Sequencing Center for Infectious Disease"/>
            <person name="Wu L."/>
            <person name="Ma J."/>
        </authorList>
    </citation>
    <scope>NUCLEOTIDE SEQUENCE [LARGE SCALE GENOMIC DNA]</scope>
    <source>
        <strain evidence="10">TISTR 2241</strain>
    </source>
</reference>
<comment type="caution">
    <text evidence="9">The sequence shown here is derived from an EMBL/GenBank/DDBJ whole genome shotgun (WGS) entry which is preliminary data.</text>
</comment>
<evidence type="ECO:0000259" key="8">
    <source>
        <dbReference type="Pfam" id="PF13382"/>
    </source>
</evidence>
<comment type="cofactor">
    <cofactor evidence="6">
        <name>Mn(2+)</name>
        <dbReference type="ChEBI" id="CHEBI:29035"/>
    </cofactor>
</comment>
<evidence type="ECO:0000313" key="10">
    <source>
        <dbReference type="Proteomes" id="UP001597458"/>
    </source>
</evidence>
<gene>
    <name evidence="6 9" type="primary">ade</name>
    <name evidence="9" type="ORF">ACFSTF_09385</name>
</gene>
<evidence type="ECO:0000256" key="5">
    <source>
        <dbReference type="ARBA" id="ARBA00047720"/>
    </source>
</evidence>
<evidence type="ECO:0000256" key="3">
    <source>
        <dbReference type="ARBA" id="ARBA00022801"/>
    </source>
</evidence>
<dbReference type="InterPro" id="IPR006680">
    <property type="entry name" value="Amidohydro-rel"/>
</dbReference>
<dbReference type="InterPro" id="IPR006679">
    <property type="entry name" value="Adenine_deam"/>
</dbReference>
<organism evidence="9 10">
    <name type="scientific">Terrilactibacillus laevilacticus</name>
    <dbReference type="NCBI Taxonomy" id="1380157"/>
    <lineage>
        <taxon>Bacteria</taxon>
        <taxon>Bacillati</taxon>
        <taxon>Bacillota</taxon>
        <taxon>Bacilli</taxon>
        <taxon>Bacillales</taxon>
        <taxon>Bacillaceae</taxon>
        <taxon>Terrilactibacillus</taxon>
    </lineage>
</organism>
<comment type="catalytic activity">
    <reaction evidence="5 6">
        <text>adenine + H2O + H(+) = hypoxanthine + NH4(+)</text>
        <dbReference type="Rhea" id="RHEA:23688"/>
        <dbReference type="ChEBI" id="CHEBI:15377"/>
        <dbReference type="ChEBI" id="CHEBI:15378"/>
        <dbReference type="ChEBI" id="CHEBI:16708"/>
        <dbReference type="ChEBI" id="CHEBI:17368"/>
        <dbReference type="ChEBI" id="CHEBI:28938"/>
        <dbReference type="EC" id="3.5.4.2"/>
    </reaction>
</comment>
<dbReference type="Proteomes" id="UP001597458">
    <property type="component" value="Unassembled WGS sequence"/>
</dbReference>
<evidence type="ECO:0000259" key="7">
    <source>
        <dbReference type="Pfam" id="PF01979"/>
    </source>
</evidence>
<dbReference type="Gene3D" id="2.30.40.10">
    <property type="entry name" value="Urease, subunit C, domain 1"/>
    <property type="match status" value="1"/>
</dbReference>
<dbReference type="CDD" id="cd01295">
    <property type="entry name" value="AdeC"/>
    <property type="match status" value="1"/>
</dbReference>
<comment type="similarity">
    <text evidence="1 6">Belongs to the metallo-dependent hydrolases superfamily. Adenine deaminase family.</text>
</comment>
<dbReference type="NCBIfam" id="TIGR01178">
    <property type="entry name" value="ade"/>
    <property type="match status" value="1"/>
</dbReference>
<dbReference type="RefSeq" id="WP_141191184.1">
    <property type="nucleotide sequence ID" value="NZ_JBHUMR010000012.1"/>
</dbReference>
<evidence type="ECO:0000256" key="4">
    <source>
        <dbReference type="ARBA" id="ARBA00023211"/>
    </source>
</evidence>
<dbReference type="HAMAP" id="MF_01518">
    <property type="entry name" value="Adenine_deamin"/>
    <property type="match status" value="1"/>
</dbReference>
<dbReference type="Pfam" id="PF13382">
    <property type="entry name" value="Adenine_deam_C"/>
    <property type="match status" value="1"/>
</dbReference>
<dbReference type="Gene3D" id="3.20.20.140">
    <property type="entry name" value="Metal-dependent hydrolases"/>
    <property type="match status" value="1"/>
</dbReference>
<sequence>MDKNLYISAAKGDITIDLAIENIKLVNVFSGEIYPANIGIYQDKIVHVDHTGKEDLKAKEVVDGKGKYAIPGLIDTHLHIESSMITPGAYAEAILPHGTTTIVTDPHEIGNVLGEKGIEFMIEASKDLDLRILTFLPSCVPSAPGVETTGADFTPDVVQKLIQWENIAGLAEVMNYVGVIEQDDRMLKIVEAAKKTGKTIQGHAPFVMGRDLSAYIVAGIDSDHECRTTEEAIERIRSGMYVEIRESSFSMNVNDLAKAINDKDYVPNVTLCSDDVKASDLIRRGTISHVIRQLIKEGIDPVNAIRFGTINAAQRLSRSDLGAISPGRIADIVLLDDLESMMISDVFTSGKHIVEKGKLQVEQTKIEPPQEFLQTVNIPEISEKDFSIKVNDPAAKEIKINVIDYSNNITNFIKVSVPVENGEVSLEQDKGTKDPLIYIGVFHRHGRNNNQAIGVLSGFGIIGGAIATTIAHDCHNLVVLGSNKKDMVIAAKRIKELNGGMVAVEKGKIIAELPLPLAGLMSLESAYDLTPKIDLFERTLNETIMPDNNPISRLIPITLAVIPNARMTDIGLVDVNVQEFVPLLVE</sequence>
<dbReference type="InterPro" id="IPR032466">
    <property type="entry name" value="Metal_Hydrolase"/>
</dbReference>
<dbReference type="InterPro" id="IPR011059">
    <property type="entry name" value="Metal-dep_hydrolase_composite"/>
</dbReference>
<keyword evidence="10" id="KW-1185">Reference proteome</keyword>
<dbReference type="SUPFAM" id="SSF51556">
    <property type="entry name" value="Metallo-dependent hydrolases"/>
    <property type="match status" value="1"/>
</dbReference>
<evidence type="ECO:0000256" key="2">
    <source>
        <dbReference type="ARBA" id="ARBA00012782"/>
    </source>
</evidence>
<dbReference type="InterPro" id="IPR026912">
    <property type="entry name" value="Adenine_deam_C"/>
</dbReference>